<evidence type="ECO:0000256" key="1">
    <source>
        <dbReference type="SAM" id="Phobius"/>
    </source>
</evidence>
<dbReference type="AlphaFoldDB" id="A0A6C0EQY3"/>
<dbReference type="EMBL" id="MN738914">
    <property type="protein sequence ID" value="QHT30933.1"/>
    <property type="molecule type" value="Genomic_DNA"/>
</dbReference>
<proteinExistence type="predicted"/>
<keyword evidence="1" id="KW-0472">Membrane</keyword>
<name>A0A6C0EQY3_9ZZZZ</name>
<organism evidence="2">
    <name type="scientific">viral metagenome</name>
    <dbReference type="NCBI Taxonomy" id="1070528"/>
    <lineage>
        <taxon>unclassified sequences</taxon>
        <taxon>metagenomes</taxon>
        <taxon>organismal metagenomes</taxon>
    </lineage>
</organism>
<evidence type="ECO:0000313" key="2">
    <source>
        <dbReference type="EMBL" id="QHT30933.1"/>
    </source>
</evidence>
<sequence length="105" mass="11473">MNLVKSKDTIENSFISKKVKKMKLRGIIILMILLGVLAYLNLNKGIQEHLTPGPPTLLTLQTDTKDIDSRLTTLQAEFDKMSAQAKQGADAAAASKAQMAMLKNS</sequence>
<keyword evidence="1" id="KW-1133">Transmembrane helix</keyword>
<protein>
    <submittedName>
        <fullName evidence="2">Uncharacterized protein</fullName>
    </submittedName>
</protein>
<accession>A0A6C0EQY3</accession>
<reference evidence="2" key="1">
    <citation type="journal article" date="2020" name="Nature">
        <title>Giant virus diversity and host interactions through global metagenomics.</title>
        <authorList>
            <person name="Schulz F."/>
            <person name="Roux S."/>
            <person name="Paez-Espino D."/>
            <person name="Jungbluth S."/>
            <person name="Walsh D.A."/>
            <person name="Denef V.J."/>
            <person name="McMahon K.D."/>
            <person name="Konstantinidis K.T."/>
            <person name="Eloe-Fadrosh E.A."/>
            <person name="Kyrpides N.C."/>
            <person name="Woyke T."/>
        </authorList>
    </citation>
    <scope>NUCLEOTIDE SEQUENCE</scope>
    <source>
        <strain evidence="2">GVMAG-M-3300009151-50</strain>
    </source>
</reference>
<keyword evidence="1" id="KW-0812">Transmembrane</keyword>
<feature type="transmembrane region" description="Helical" evidence="1">
    <location>
        <begin position="24"/>
        <end position="42"/>
    </location>
</feature>